<dbReference type="SMART" id="SM00407">
    <property type="entry name" value="IGc1"/>
    <property type="match status" value="1"/>
</dbReference>
<dbReference type="PANTHER" id="PTHR19971">
    <property type="entry name" value="SIGNAL-REGULATORY PROTEIN BETA"/>
    <property type="match status" value="1"/>
</dbReference>
<protein>
    <recommendedName>
        <fullName evidence="3">Ig-like domain-containing protein</fullName>
    </recommendedName>
</protein>
<sequence>MSLICEVIDFYPKDINVHWLRDEDVINSGSSTQDLQLDSNGCFKLSSTLQLTPTAFDYNKTFSFRVGHQTLRKFITKNVYLKLPAKQPDVSEISTRLQVGKIISFEISILDFAPNDLKVVWYIGWKKLSEDSNPVKIQTGKNGLCNFTSKIDFTPKASDTGKTIRCEVTHPITNFCMEKSFEVKQKDYSTVLEQKPTETINQNFTGPPKNPRPVSQEINDSVKIQCVTSNPTAGENVKLRCFIHGRNTDGTSVYWYKGMYPIDKGMRNTNWEDGPGFISDITLKTEKQEKECEIRC</sequence>
<dbReference type="PROSITE" id="PS50835">
    <property type="entry name" value="IG_LIKE"/>
    <property type="match status" value="2"/>
</dbReference>
<dbReference type="InterPro" id="IPR051755">
    <property type="entry name" value="Ig-like_CS_Receptor"/>
</dbReference>
<feature type="domain" description="Ig-like" evidence="3">
    <location>
        <begin position="1"/>
        <end position="76"/>
    </location>
</feature>
<keyword evidence="1" id="KW-1015">Disulfide bond</keyword>
<name>A0A8D0GUA6_SPHPU</name>
<dbReference type="GeneTree" id="ENSGT00970000197222"/>
<dbReference type="Gene3D" id="2.60.40.10">
    <property type="entry name" value="Immunoglobulins"/>
    <property type="match status" value="2"/>
</dbReference>
<dbReference type="Pfam" id="PF07654">
    <property type="entry name" value="C1-set"/>
    <property type="match status" value="2"/>
</dbReference>
<dbReference type="SUPFAM" id="SSF48726">
    <property type="entry name" value="Immunoglobulin"/>
    <property type="match status" value="3"/>
</dbReference>
<accession>A0A8D0GUA6</accession>
<evidence type="ECO:0000259" key="3">
    <source>
        <dbReference type="PROSITE" id="PS50835"/>
    </source>
</evidence>
<evidence type="ECO:0000256" key="2">
    <source>
        <dbReference type="ARBA" id="ARBA00023180"/>
    </source>
</evidence>
<dbReference type="Ensembl" id="ENSSPUT00000012925.1">
    <property type="protein sequence ID" value="ENSSPUP00000012120.1"/>
    <property type="gene ID" value="ENSSPUG00000009308.1"/>
</dbReference>
<feature type="domain" description="Ig-like" evidence="3">
    <location>
        <begin position="211"/>
        <end position="296"/>
    </location>
</feature>
<reference evidence="4" key="2">
    <citation type="submission" date="2025-09" db="UniProtKB">
        <authorList>
            <consortium name="Ensembl"/>
        </authorList>
    </citation>
    <scope>IDENTIFICATION</scope>
</reference>
<keyword evidence="2" id="KW-0325">Glycoprotein</keyword>
<dbReference type="InterPro" id="IPR036179">
    <property type="entry name" value="Ig-like_dom_sf"/>
</dbReference>
<dbReference type="InterPro" id="IPR013783">
    <property type="entry name" value="Ig-like_fold"/>
</dbReference>
<dbReference type="CDD" id="cd00098">
    <property type="entry name" value="IgC1"/>
    <property type="match status" value="1"/>
</dbReference>
<organism evidence="4 5">
    <name type="scientific">Sphenodon punctatus</name>
    <name type="common">Tuatara</name>
    <name type="synonym">Hatteria punctata</name>
    <dbReference type="NCBI Taxonomy" id="8508"/>
    <lineage>
        <taxon>Eukaryota</taxon>
        <taxon>Metazoa</taxon>
        <taxon>Chordata</taxon>
        <taxon>Craniata</taxon>
        <taxon>Vertebrata</taxon>
        <taxon>Euteleostomi</taxon>
        <taxon>Lepidosauria</taxon>
        <taxon>Sphenodontia</taxon>
        <taxon>Sphenodontidae</taxon>
        <taxon>Sphenodon</taxon>
    </lineage>
</organism>
<dbReference type="InterPro" id="IPR003597">
    <property type="entry name" value="Ig_C1-set"/>
</dbReference>
<evidence type="ECO:0000256" key="1">
    <source>
        <dbReference type="ARBA" id="ARBA00023157"/>
    </source>
</evidence>
<evidence type="ECO:0000313" key="5">
    <source>
        <dbReference type="Proteomes" id="UP000694392"/>
    </source>
</evidence>
<reference evidence="4" key="1">
    <citation type="submission" date="2025-08" db="UniProtKB">
        <authorList>
            <consortium name="Ensembl"/>
        </authorList>
    </citation>
    <scope>IDENTIFICATION</scope>
</reference>
<keyword evidence="5" id="KW-1185">Reference proteome</keyword>
<proteinExistence type="predicted"/>
<dbReference type="InterPro" id="IPR007110">
    <property type="entry name" value="Ig-like_dom"/>
</dbReference>
<evidence type="ECO:0000313" key="4">
    <source>
        <dbReference type="Ensembl" id="ENSSPUP00000012120.1"/>
    </source>
</evidence>
<dbReference type="Proteomes" id="UP000694392">
    <property type="component" value="Unplaced"/>
</dbReference>
<dbReference type="AlphaFoldDB" id="A0A8D0GUA6"/>